<dbReference type="GO" id="GO:0005524">
    <property type="term" value="F:ATP binding"/>
    <property type="evidence" value="ECO:0007669"/>
    <property type="project" value="UniProtKB-UniRule"/>
</dbReference>
<feature type="binding site" evidence="8">
    <location>
        <begin position="10"/>
        <end position="18"/>
    </location>
    <ligand>
        <name>ATP</name>
        <dbReference type="ChEBI" id="CHEBI:30616"/>
    </ligand>
</feature>
<evidence type="ECO:0000256" key="5">
    <source>
        <dbReference type="ARBA" id="ARBA00022840"/>
    </source>
</evidence>
<keyword evidence="5 8" id="KW-0067">ATP-binding</keyword>
<keyword evidence="8" id="KW-0963">Cytoplasm</keyword>
<evidence type="ECO:0000256" key="4">
    <source>
        <dbReference type="ARBA" id="ARBA00022777"/>
    </source>
</evidence>
<dbReference type="GO" id="GO:0036431">
    <property type="term" value="F:dCMP kinase activity"/>
    <property type="evidence" value="ECO:0007669"/>
    <property type="project" value="InterPro"/>
</dbReference>
<dbReference type="Proteomes" id="UP000063964">
    <property type="component" value="Chromosome"/>
</dbReference>
<comment type="catalytic activity">
    <reaction evidence="6 8">
        <text>dCMP + ATP = dCDP + ADP</text>
        <dbReference type="Rhea" id="RHEA:25094"/>
        <dbReference type="ChEBI" id="CHEBI:30616"/>
        <dbReference type="ChEBI" id="CHEBI:57566"/>
        <dbReference type="ChEBI" id="CHEBI:58593"/>
        <dbReference type="ChEBI" id="CHEBI:456216"/>
        <dbReference type="EC" id="2.7.4.25"/>
    </reaction>
</comment>
<dbReference type="GO" id="GO:0036430">
    <property type="term" value="F:CMP kinase activity"/>
    <property type="evidence" value="ECO:0007669"/>
    <property type="project" value="RHEA"/>
</dbReference>
<feature type="domain" description="Cytidylate kinase" evidence="9">
    <location>
        <begin position="6"/>
        <end position="218"/>
    </location>
</feature>
<keyword evidence="4 8" id="KW-0418">Kinase</keyword>
<dbReference type="InterPro" id="IPR011994">
    <property type="entry name" value="Cytidylate_kinase_dom"/>
</dbReference>
<sequence length="222" mass="24754">MDITIVTLDGPAGVGKTTLARRLADKLGIAYLDTGAMFRSVALVFGEGAWEKPVDQLVPELNRLDFDLEGVGGHSELLLNGHPLSPEIRSEQVGLWASHLGRIPVVRDFLRRNQQAIGRITSLVAEGRDMGSVVFPEARFKFFLDASIDIRVQRRFEQLKALGMEEDMERIRAQIRIRDDQDRNRSVAPLRPAKDAVLIDTGKADVEGVLREIFAVIERKTA</sequence>
<evidence type="ECO:0000313" key="11">
    <source>
        <dbReference type="Proteomes" id="UP000063964"/>
    </source>
</evidence>
<keyword evidence="11" id="KW-1185">Reference proteome</keyword>
<comment type="subcellular location">
    <subcellularLocation>
        <location evidence="8">Cytoplasm</location>
    </subcellularLocation>
</comment>
<dbReference type="EC" id="2.7.4.25" evidence="8"/>
<keyword evidence="2 8" id="KW-0808">Transferase</keyword>
<dbReference type="NCBIfam" id="TIGR00017">
    <property type="entry name" value="cmk"/>
    <property type="match status" value="1"/>
</dbReference>
<dbReference type="KEGG" id="doa:AXF15_12975"/>
<evidence type="ECO:0000256" key="1">
    <source>
        <dbReference type="ARBA" id="ARBA00009427"/>
    </source>
</evidence>
<accession>A0A120KP23</accession>
<dbReference type="GO" id="GO:0005737">
    <property type="term" value="C:cytoplasm"/>
    <property type="evidence" value="ECO:0007669"/>
    <property type="project" value="UniProtKB-SubCell"/>
</dbReference>
<dbReference type="RefSeq" id="WP_066608391.1">
    <property type="nucleotide sequence ID" value="NZ_CP014230.1"/>
</dbReference>
<dbReference type="Pfam" id="PF02224">
    <property type="entry name" value="Cytidylate_kin"/>
    <property type="match status" value="1"/>
</dbReference>
<comment type="catalytic activity">
    <reaction evidence="7 8">
        <text>CMP + ATP = CDP + ADP</text>
        <dbReference type="Rhea" id="RHEA:11600"/>
        <dbReference type="ChEBI" id="CHEBI:30616"/>
        <dbReference type="ChEBI" id="CHEBI:58069"/>
        <dbReference type="ChEBI" id="CHEBI:60377"/>
        <dbReference type="ChEBI" id="CHEBI:456216"/>
        <dbReference type="EC" id="2.7.4.25"/>
    </reaction>
</comment>
<dbReference type="EMBL" id="CP014230">
    <property type="protein sequence ID" value="AMD93919.1"/>
    <property type="molecule type" value="Genomic_DNA"/>
</dbReference>
<gene>
    <name evidence="8" type="primary">cmk</name>
    <name evidence="10" type="ORF">AXF15_12975</name>
</gene>
<dbReference type="InterPro" id="IPR003136">
    <property type="entry name" value="Cytidylate_kin"/>
</dbReference>
<evidence type="ECO:0000256" key="3">
    <source>
        <dbReference type="ARBA" id="ARBA00022741"/>
    </source>
</evidence>
<protein>
    <recommendedName>
        <fullName evidence="8">Cytidylate kinase</fullName>
        <shortName evidence="8">CK</shortName>
        <ecNumber evidence="8">2.7.4.25</ecNumber>
    </recommendedName>
    <alternativeName>
        <fullName evidence="8">Cytidine monophosphate kinase</fullName>
        <shortName evidence="8">CMP kinase</shortName>
    </alternativeName>
</protein>
<name>A0A120KP23_9BACT</name>
<dbReference type="Gene3D" id="3.40.50.300">
    <property type="entry name" value="P-loop containing nucleotide triphosphate hydrolases"/>
    <property type="match status" value="1"/>
</dbReference>
<evidence type="ECO:0000256" key="7">
    <source>
        <dbReference type="ARBA" id="ARBA00048478"/>
    </source>
</evidence>
<evidence type="ECO:0000259" key="9">
    <source>
        <dbReference type="Pfam" id="PF02224"/>
    </source>
</evidence>
<dbReference type="SUPFAM" id="SSF52540">
    <property type="entry name" value="P-loop containing nucleoside triphosphate hydrolases"/>
    <property type="match status" value="1"/>
</dbReference>
<dbReference type="CDD" id="cd02020">
    <property type="entry name" value="CMPK"/>
    <property type="match status" value="1"/>
</dbReference>
<evidence type="ECO:0000313" key="10">
    <source>
        <dbReference type="EMBL" id="AMD93919.1"/>
    </source>
</evidence>
<dbReference type="HAMAP" id="MF_00238">
    <property type="entry name" value="Cytidyl_kinase_type1"/>
    <property type="match status" value="1"/>
</dbReference>
<comment type="similarity">
    <text evidence="1 8">Belongs to the cytidylate kinase family. Type 1 subfamily.</text>
</comment>
<dbReference type="GO" id="GO:0006220">
    <property type="term" value="P:pyrimidine nucleotide metabolic process"/>
    <property type="evidence" value="ECO:0007669"/>
    <property type="project" value="UniProtKB-UniRule"/>
</dbReference>
<organism evidence="10 11">
    <name type="scientific">Desulfomicrobium orale DSM 12838</name>
    <dbReference type="NCBI Taxonomy" id="888061"/>
    <lineage>
        <taxon>Bacteria</taxon>
        <taxon>Pseudomonadati</taxon>
        <taxon>Thermodesulfobacteriota</taxon>
        <taxon>Desulfovibrionia</taxon>
        <taxon>Desulfovibrionales</taxon>
        <taxon>Desulfomicrobiaceae</taxon>
        <taxon>Desulfomicrobium</taxon>
    </lineage>
</organism>
<reference evidence="11" key="1">
    <citation type="submission" date="2016-02" db="EMBL/GenBank/DDBJ databases">
        <authorList>
            <person name="Holder M.E."/>
            <person name="Ajami N.J."/>
            <person name="Petrosino J.F."/>
        </authorList>
    </citation>
    <scope>NUCLEOTIDE SEQUENCE [LARGE SCALE GENOMIC DNA]</scope>
    <source>
        <strain evidence="11">DSM 12838</strain>
    </source>
</reference>
<keyword evidence="3 8" id="KW-0547">Nucleotide-binding</keyword>
<proteinExistence type="inferred from homology"/>
<evidence type="ECO:0000256" key="8">
    <source>
        <dbReference type="HAMAP-Rule" id="MF_00238"/>
    </source>
</evidence>
<dbReference type="InterPro" id="IPR027417">
    <property type="entry name" value="P-loop_NTPase"/>
</dbReference>
<evidence type="ECO:0000256" key="6">
    <source>
        <dbReference type="ARBA" id="ARBA00047615"/>
    </source>
</evidence>
<dbReference type="AlphaFoldDB" id="A0A120KP23"/>
<dbReference type="STRING" id="888061.AXF15_12975"/>
<evidence type="ECO:0000256" key="2">
    <source>
        <dbReference type="ARBA" id="ARBA00022679"/>
    </source>
</evidence>